<proteinExistence type="predicted"/>
<dbReference type="EMBL" id="SRJC01000008">
    <property type="protein sequence ID" value="TGB01068.1"/>
    <property type="molecule type" value="Genomic_DNA"/>
</dbReference>
<name>A0A4Z0GV34_9BACI</name>
<dbReference type="RefSeq" id="WP_135328675.1">
    <property type="nucleotide sequence ID" value="NZ_SRJC01000008.1"/>
</dbReference>
<reference evidence="1 2" key="1">
    <citation type="journal article" date="2003" name="Int. J. Syst. Evol. Microbiol.">
        <title>Halobacillus salinus sp. nov., isolated from a salt lake on the coast of the East Sea in Korea.</title>
        <authorList>
            <person name="Yoon J.H."/>
            <person name="Kang K.H."/>
            <person name="Park Y.H."/>
        </authorList>
    </citation>
    <scope>NUCLEOTIDE SEQUENCE [LARGE SCALE GENOMIC DNA]</scope>
    <source>
        <strain evidence="1 2">HSL-3</strain>
    </source>
</reference>
<organism evidence="1 2">
    <name type="scientific">Halobacillus salinus</name>
    <dbReference type="NCBI Taxonomy" id="192814"/>
    <lineage>
        <taxon>Bacteria</taxon>
        <taxon>Bacillati</taxon>
        <taxon>Bacillota</taxon>
        <taxon>Bacilli</taxon>
        <taxon>Bacillales</taxon>
        <taxon>Bacillaceae</taxon>
        <taxon>Halobacillus</taxon>
    </lineage>
</organism>
<protein>
    <recommendedName>
        <fullName evidence="3">DUF4368 domain-containing protein</fullName>
    </recommendedName>
</protein>
<dbReference type="Proteomes" id="UP000297982">
    <property type="component" value="Unassembled WGS sequence"/>
</dbReference>
<keyword evidence="2" id="KW-1185">Reference proteome</keyword>
<comment type="caution">
    <text evidence="1">The sequence shown here is derived from an EMBL/GenBank/DDBJ whole genome shotgun (WGS) entry which is preliminary data.</text>
</comment>
<evidence type="ECO:0000313" key="2">
    <source>
        <dbReference type="Proteomes" id="UP000297982"/>
    </source>
</evidence>
<sequence>MKNFWFFQEGRAELEESLASQHDETVLEKLTEQVEHLVKLNELTPEFLHRLTTRIEKKADGSPRIFYKFSSNPLLTF</sequence>
<gene>
    <name evidence="1" type="ORF">E4663_18125</name>
</gene>
<accession>A0A4Z0GV34</accession>
<evidence type="ECO:0000313" key="1">
    <source>
        <dbReference type="EMBL" id="TGB01068.1"/>
    </source>
</evidence>
<dbReference type="AlphaFoldDB" id="A0A4Z0GV34"/>
<evidence type="ECO:0008006" key="3">
    <source>
        <dbReference type="Google" id="ProtNLM"/>
    </source>
</evidence>